<dbReference type="AlphaFoldDB" id="A0A068WZP2"/>
<proteinExistence type="predicted"/>
<sequence length="138" mass="15350">MDQSLDGRNILKDVKILEADIADFSARQKLLKEELYELFVDFLPNTPSEDKQEEVRILHVRDEILEINGNPVTGHSIESVQQYLLASAGVVVLKIAPSLKGQKPAYQVHIQLTVNGANTQSGIVGFRVKWGGEVKARI</sequence>
<dbReference type="InterPro" id="IPR036034">
    <property type="entry name" value="PDZ_sf"/>
</dbReference>
<accession>A0A068WZP2</accession>
<reference evidence="3" key="3">
    <citation type="submission" date="2020-10" db="UniProtKB">
        <authorList>
            <consortium name="WormBaseParasite"/>
        </authorList>
    </citation>
    <scope>IDENTIFICATION</scope>
</reference>
<name>A0A068WZP2_ECHGR</name>
<dbReference type="SUPFAM" id="SSF50156">
    <property type="entry name" value="PDZ domain-like"/>
    <property type="match status" value="1"/>
</dbReference>
<dbReference type="Gene3D" id="2.30.42.10">
    <property type="match status" value="1"/>
</dbReference>
<dbReference type="WBParaSite" id="EgrG_001091900">
    <property type="protein sequence ID" value="EgrG_001091900"/>
    <property type="gene ID" value="EgrG_001091900"/>
</dbReference>
<protein>
    <submittedName>
        <fullName evidence="1 3">55 kDa erythrocyte membrane protein</fullName>
    </submittedName>
</protein>
<reference evidence="1 2" key="1">
    <citation type="journal article" date="2013" name="Nature">
        <title>The genomes of four tapeworm species reveal adaptations to parasitism.</title>
        <authorList>
            <person name="Tsai I.J."/>
            <person name="Zarowiecki M."/>
            <person name="Holroyd N."/>
            <person name="Garciarrubio A."/>
            <person name="Sanchez-Flores A."/>
            <person name="Brooks K.L."/>
            <person name="Tracey A."/>
            <person name="Bobes R.J."/>
            <person name="Fragoso G."/>
            <person name="Sciutto E."/>
            <person name="Aslett M."/>
            <person name="Beasley H."/>
            <person name="Bennett H.M."/>
            <person name="Cai J."/>
            <person name="Camicia F."/>
            <person name="Clark R."/>
            <person name="Cucher M."/>
            <person name="De Silva N."/>
            <person name="Day T.A."/>
            <person name="Deplazes P."/>
            <person name="Estrada K."/>
            <person name="Fernandez C."/>
            <person name="Holland P.W."/>
            <person name="Hou J."/>
            <person name="Hu S."/>
            <person name="Huckvale T."/>
            <person name="Hung S.S."/>
            <person name="Kamenetzky L."/>
            <person name="Keane J.A."/>
            <person name="Kiss F."/>
            <person name="Koziol U."/>
            <person name="Lambert O."/>
            <person name="Liu K."/>
            <person name="Luo X."/>
            <person name="Luo Y."/>
            <person name="Macchiaroli N."/>
            <person name="Nichol S."/>
            <person name="Paps J."/>
            <person name="Parkinson J."/>
            <person name="Pouchkina-Stantcheva N."/>
            <person name="Riddiford N."/>
            <person name="Rosenzvit M."/>
            <person name="Salinas G."/>
            <person name="Wasmuth J.D."/>
            <person name="Zamanian M."/>
            <person name="Zheng Y."/>
            <person name="Cai X."/>
            <person name="Soberon X."/>
            <person name="Olson P.D."/>
            <person name="Laclette J.P."/>
            <person name="Brehm K."/>
            <person name="Berriman M."/>
            <person name="Garciarrubio A."/>
            <person name="Bobes R.J."/>
            <person name="Fragoso G."/>
            <person name="Sanchez-Flores A."/>
            <person name="Estrada K."/>
            <person name="Cevallos M.A."/>
            <person name="Morett E."/>
            <person name="Gonzalez V."/>
            <person name="Portillo T."/>
            <person name="Ochoa-Leyva A."/>
            <person name="Jose M.V."/>
            <person name="Sciutto E."/>
            <person name="Landa A."/>
            <person name="Jimenez L."/>
            <person name="Valdes V."/>
            <person name="Carrero J.C."/>
            <person name="Larralde C."/>
            <person name="Morales-Montor J."/>
            <person name="Limon-Lason J."/>
            <person name="Soberon X."/>
            <person name="Laclette J.P."/>
        </authorList>
    </citation>
    <scope>NUCLEOTIDE SEQUENCE [LARGE SCALE GENOMIC DNA]</scope>
</reference>
<dbReference type="Proteomes" id="UP000492820">
    <property type="component" value="Unassembled WGS sequence"/>
</dbReference>
<evidence type="ECO:0000313" key="1">
    <source>
        <dbReference type="EMBL" id="CDS23157.1"/>
    </source>
</evidence>
<evidence type="ECO:0000313" key="3">
    <source>
        <dbReference type="WBParaSite" id="EgrG_001091900"/>
    </source>
</evidence>
<reference evidence="1" key="2">
    <citation type="submission" date="2014-06" db="EMBL/GenBank/DDBJ databases">
        <authorList>
            <person name="Aslett M."/>
        </authorList>
    </citation>
    <scope>NUCLEOTIDE SEQUENCE</scope>
</reference>
<evidence type="ECO:0000313" key="2">
    <source>
        <dbReference type="Proteomes" id="UP000492820"/>
    </source>
</evidence>
<dbReference type="EMBL" id="LK028589">
    <property type="protein sequence ID" value="CDS23157.1"/>
    <property type="molecule type" value="Genomic_DNA"/>
</dbReference>
<gene>
    <name evidence="1" type="ORF">EgrG_001091900</name>
</gene>
<organism evidence="1">
    <name type="scientific">Echinococcus granulosus</name>
    <name type="common">Hydatid tapeworm</name>
    <dbReference type="NCBI Taxonomy" id="6210"/>
    <lineage>
        <taxon>Eukaryota</taxon>
        <taxon>Metazoa</taxon>
        <taxon>Spiralia</taxon>
        <taxon>Lophotrochozoa</taxon>
        <taxon>Platyhelminthes</taxon>
        <taxon>Cestoda</taxon>
        <taxon>Eucestoda</taxon>
        <taxon>Cyclophyllidea</taxon>
        <taxon>Taeniidae</taxon>
        <taxon>Echinococcus</taxon>
        <taxon>Echinococcus granulosus group</taxon>
    </lineage>
</organism>